<comment type="caution">
    <text evidence="2">The sequence shown here is derived from an EMBL/GenBank/DDBJ whole genome shotgun (WGS) entry which is preliminary data.</text>
</comment>
<dbReference type="Gene3D" id="1.10.3670.10">
    <property type="entry name" value="Putative xylanase like domain"/>
    <property type="match status" value="1"/>
</dbReference>
<proteinExistence type="predicted"/>
<evidence type="ECO:0000256" key="1">
    <source>
        <dbReference type="SAM" id="SignalP"/>
    </source>
</evidence>
<dbReference type="InterPro" id="IPR010846">
    <property type="entry name" value="AmiA-like"/>
</dbReference>
<dbReference type="EMBL" id="DXAW01000128">
    <property type="protein sequence ID" value="HIZ86358.1"/>
    <property type="molecule type" value="Genomic_DNA"/>
</dbReference>
<dbReference type="InterPro" id="IPR038765">
    <property type="entry name" value="Papain-like_cys_pep_sf"/>
</dbReference>
<organism evidence="2 3">
    <name type="scientific">Candidatus Coprenecus stercoravium</name>
    <dbReference type="NCBI Taxonomy" id="2840735"/>
    <lineage>
        <taxon>Bacteria</taxon>
        <taxon>Pseudomonadati</taxon>
        <taxon>Bacteroidota</taxon>
        <taxon>Bacteroidia</taxon>
        <taxon>Bacteroidales</taxon>
        <taxon>Rikenellaceae</taxon>
        <taxon>Rikenellaceae incertae sedis</taxon>
        <taxon>Candidatus Coprenecus</taxon>
    </lineage>
</organism>
<protein>
    <submittedName>
        <fullName evidence="2">DUF1460 domain-containing protein</fullName>
    </submittedName>
</protein>
<dbReference type="Proteomes" id="UP000824115">
    <property type="component" value="Unassembled WGS sequence"/>
</dbReference>
<reference evidence="2" key="1">
    <citation type="journal article" date="2021" name="PeerJ">
        <title>Extensive microbial diversity within the chicken gut microbiome revealed by metagenomics and culture.</title>
        <authorList>
            <person name="Gilroy R."/>
            <person name="Ravi A."/>
            <person name="Getino M."/>
            <person name="Pursley I."/>
            <person name="Horton D.L."/>
            <person name="Alikhan N.F."/>
            <person name="Baker D."/>
            <person name="Gharbi K."/>
            <person name="Hall N."/>
            <person name="Watson M."/>
            <person name="Adriaenssens E.M."/>
            <person name="Foster-Nyarko E."/>
            <person name="Jarju S."/>
            <person name="Secka A."/>
            <person name="Antonio M."/>
            <person name="Oren A."/>
            <person name="Chaudhuri R.R."/>
            <person name="La Ragione R."/>
            <person name="Hildebrand F."/>
            <person name="Pallen M.J."/>
        </authorList>
    </citation>
    <scope>NUCLEOTIDE SEQUENCE</scope>
    <source>
        <strain evidence="2">Gambia16-554</strain>
    </source>
</reference>
<dbReference type="SUPFAM" id="SSF54001">
    <property type="entry name" value="Cysteine proteinases"/>
    <property type="match status" value="1"/>
</dbReference>
<evidence type="ECO:0000313" key="2">
    <source>
        <dbReference type="EMBL" id="HIZ86358.1"/>
    </source>
</evidence>
<keyword evidence="1" id="KW-0732">Signal</keyword>
<evidence type="ECO:0000313" key="3">
    <source>
        <dbReference type="Proteomes" id="UP000824115"/>
    </source>
</evidence>
<accession>A0A9D2K9C0</accession>
<name>A0A9D2K9C0_9BACT</name>
<dbReference type="Gene3D" id="2.30.260.10">
    <property type="entry name" value="putative xylanase like domain"/>
    <property type="match status" value="1"/>
</dbReference>
<feature type="chain" id="PRO_5039631976" evidence="1">
    <location>
        <begin position="22"/>
        <end position="286"/>
    </location>
</feature>
<gene>
    <name evidence="2" type="ORF">IAC04_07700</name>
</gene>
<dbReference type="AlphaFoldDB" id="A0A9D2K9C0"/>
<feature type="signal peptide" evidence="1">
    <location>
        <begin position="1"/>
        <end position="21"/>
    </location>
</feature>
<dbReference type="Pfam" id="PF07313">
    <property type="entry name" value="AmiA-like"/>
    <property type="match status" value="1"/>
</dbReference>
<sequence>MMKRLFLIMAAALLFRPALPAAEPDITDIRTTAADSLIYCRIMQTLMPVDSLTSGGPMVKAALEFLGTPYAAGTLETIPERLTVNLRETDCILFVETCTAMTVLIKNSSDTIPSFRDFCETIRRLRYRDGKTDGYASRLHYTSEWLQQAEDKGILKEITHEYGMPLRQKFSFMSSHSGLYPQLKNNPGTTAMIRAVEERLDTAAAYYQIPADDIPAMEQNIKDGDIICFTSRTEGLDITHVAIAYRNKDGALHFIHASSKAGKVIIEPSTLSGYCRTGIRIARLNE</sequence>
<reference evidence="2" key="2">
    <citation type="submission" date="2021-04" db="EMBL/GenBank/DDBJ databases">
        <authorList>
            <person name="Gilroy R."/>
        </authorList>
    </citation>
    <scope>NUCLEOTIDE SEQUENCE</scope>
    <source>
        <strain evidence="2">Gambia16-554</strain>
    </source>
</reference>